<dbReference type="Pfam" id="PF01571">
    <property type="entry name" value="GCV_T"/>
    <property type="match status" value="1"/>
</dbReference>
<dbReference type="InterPro" id="IPR029043">
    <property type="entry name" value="GcvT/YgfZ_C"/>
</dbReference>
<evidence type="ECO:0000256" key="5">
    <source>
        <dbReference type="ARBA" id="ARBA00031395"/>
    </source>
</evidence>
<reference evidence="11 12" key="1">
    <citation type="submission" date="2019-08" db="EMBL/GenBank/DDBJ databases">
        <authorList>
            <person name="Guy L."/>
        </authorList>
    </citation>
    <scope>NUCLEOTIDE SEQUENCE [LARGE SCALE GENOMIC DNA]</scope>
    <source>
        <strain evidence="11 12">SGT-108</strain>
    </source>
</reference>
<keyword evidence="12" id="KW-1185">Reference proteome</keyword>
<dbReference type="PANTHER" id="PTHR43757:SF2">
    <property type="entry name" value="AMINOMETHYLTRANSFERASE, MITOCHONDRIAL"/>
    <property type="match status" value="1"/>
</dbReference>
<dbReference type="AlphaFoldDB" id="A0A5E4PEZ7"/>
<feature type="binding site" evidence="8">
    <location>
        <position position="195"/>
    </location>
    <ligand>
        <name>substrate</name>
    </ligand>
</feature>
<dbReference type="GO" id="GO:0008168">
    <property type="term" value="F:methyltransferase activity"/>
    <property type="evidence" value="ECO:0007669"/>
    <property type="project" value="UniProtKB-KW"/>
</dbReference>
<dbReference type="InterPro" id="IPR006222">
    <property type="entry name" value="GCVT_N"/>
</dbReference>
<evidence type="ECO:0000259" key="9">
    <source>
        <dbReference type="Pfam" id="PF01571"/>
    </source>
</evidence>
<dbReference type="FunFam" id="3.30.70.1400:FF:000001">
    <property type="entry name" value="Aminomethyltransferase"/>
    <property type="match status" value="1"/>
</dbReference>
<dbReference type="Gene3D" id="3.30.1360.120">
    <property type="entry name" value="Probable tRNA modification gtpase trme, domain 1"/>
    <property type="match status" value="1"/>
</dbReference>
<dbReference type="KEGG" id="asip:AQUSIP_01800"/>
<dbReference type="EC" id="2.1.2.10" evidence="2 7"/>
<evidence type="ECO:0000256" key="4">
    <source>
        <dbReference type="ARBA" id="ARBA00022679"/>
    </source>
</evidence>
<keyword evidence="4 7" id="KW-0808">Transferase</keyword>
<dbReference type="NCBIfam" id="TIGR00528">
    <property type="entry name" value="gcvT"/>
    <property type="match status" value="1"/>
</dbReference>
<evidence type="ECO:0000313" key="11">
    <source>
        <dbReference type="EMBL" id="VVC74906.1"/>
    </source>
</evidence>
<dbReference type="Pfam" id="PF08669">
    <property type="entry name" value="GCV_T_C"/>
    <property type="match status" value="1"/>
</dbReference>
<dbReference type="GO" id="GO:0004047">
    <property type="term" value="F:aminomethyltransferase activity"/>
    <property type="evidence" value="ECO:0007669"/>
    <property type="project" value="UniProtKB-UniRule"/>
</dbReference>
<comment type="catalytic activity">
    <reaction evidence="6 7">
        <text>N(6)-[(R)-S(8)-aminomethyldihydrolipoyl]-L-lysyl-[protein] + (6S)-5,6,7,8-tetrahydrofolate = N(6)-[(R)-dihydrolipoyl]-L-lysyl-[protein] + (6R)-5,10-methylene-5,6,7,8-tetrahydrofolate + NH4(+)</text>
        <dbReference type="Rhea" id="RHEA:16945"/>
        <dbReference type="Rhea" id="RHEA-COMP:10475"/>
        <dbReference type="Rhea" id="RHEA-COMP:10492"/>
        <dbReference type="ChEBI" id="CHEBI:15636"/>
        <dbReference type="ChEBI" id="CHEBI:28938"/>
        <dbReference type="ChEBI" id="CHEBI:57453"/>
        <dbReference type="ChEBI" id="CHEBI:83100"/>
        <dbReference type="ChEBI" id="CHEBI:83143"/>
        <dbReference type="EC" id="2.1.2.10"/>
    </reaction>
</comment>
<dbReference type="GO" id="GO:0019464">
    <property type="term" value="P:glycine decarboxylation via glycine cleavage system"/>
    <property type="evidence" value="ECO:0007669"/>
    <property type="project" value="UniProtKB-UniRule"/>
</dbReference>
<dbReference type="InterPro" id="IPR027266">
    <property type="entry name" value="TrmE/GcvT-like"/>
</dbReference>
<dbReference type="OrthoDB" id="9774591at2"/>
<dbReference type="RefSeq" id="WP_148337733.1">
    <property type="nucleotide sequence ID" value="NZ_LR699119.1"/>
</dbReference>
<dbReference type="FunFam" id="4.10.1250.10:FF:000001">
    <property type="entry name" value="Aminomethyltransferase"/>
    <property type="match status" value="1"/>
</dbReference>
<dbReference type="NCBIfam" id="NF001567">
    <property type="entry name" value="PRK00389.1"/>
    <property type="match status" value="1"/>
</dbReference>
<gene>
    <name evidence="7 11" type="primary">gcvT</name>
    <name evidence="11" type="ORF">AQUSIP_01800</name>
</gene>
<dbReference type="GO" id="GO:0008483">
    <property type="term" value="F:transaminase activity"/>
    <property type="evidence" value="ECO:0007669"/>
    <property type="project" value="UniProtKB-KW"/>
</dbReference>
<dbReference type="GO" id="GO:0005960">
    <property type="term" value="C:glycine cleavage complex"/>
    <property type="evidence" value="ECO:0007669"/>
    <property type="project" value="InterPro"/>
</dbReference>
<evidence type="ECO:0000256" key="7">
    <source>
        <dbReference type="HAMAP-Rule" id="MF_00259"/>
    </source>
</evidence>
<comment type="function">
    <text evidence="7">The glycine cleavage system catalyzes the degradation of glycine.</text>
</comment>
<evidence type="ECO:0000256" key="2">
    <source>
        <dbReference type="ARBA" id="ARBA00012616"/>
    </source>
</evidence>
<dbReference type="SUPFAM" id="SSF101790">
    <property type="entry name" value="Aminomethyltransferase beta-barrel domain"/>
    <property type="match status" value="1"/>
</dbReference>
<evidence type="ECO:0000313" key="12">
    <source>
        <dbReference type="Proteomes" id="UP000324194"/>
    </source>
</evidence>
<sequence length="360" mass="39786">MAKRTPFYDLHLKANAKMVDFAGWDMPLHYGSQIQEHHQVRQHAGMFDVSHMGVVDLRGTGVQDYLRKLLANNIDRLVEGKALYTCMLKESGGVIDDLIVYKISHDLYRVVINAGTREKDLAWMRMQAGSFDVALTDRADLAMLAIQGPEVKDKIAQLFPPEQLDAIRSLKPFTFVVFNDWFVARTGYTGEDGYELILPAVSAADLWQACIAAGIAPCGLGARDTLRLEAGLNLYGSDMDESVTPLESNLAWTVVMEPKSREFIGRQALEKQSEQGLRQRLVGLVLDGPGVIRNHQKVIVAGNGVGEVTSGGYSPTLEKSIALARVPVETGPQCFVEIRNKQVPALVIKPPFVRHGKKVF</sequence>
<dbReference type="InterPro" id="IPR028896">
    <property type="entry name" value="GcvT/YgfZ/DmdA"/>
</dbReference>
<comment type="subunit">
    <text evidence="7">The glycine cleavage system is composed of four proteins: P, T, L and H.</text>
</comment>
<dbReference type="InterPro" id="IPR022903">
    <property type="entry name" value="GcvT_bac"/>
</dbReference>
<keyword evidence="11" id="KW-0489">Methyltransferase</keyword>
<evidence type="ECO:0000259" key="10">
    <source>
        <dbReference type="Pfam" id="PF08669"/>
    </source>
</evidence>
<dbReference type="Gene3D" id="2.40.30.110">
    <property type="entry name" value="Aminomethyltransferase beta-barrel domains"/>
    <property type="match status" value="1"/>
</dbReference>
<dbReference type="GO" id="GO:0005829">
    <property type="term" value="C:cytosol"/>
    <property type="evidence" value="ECO:0007669"/>
    <property type="project" value="TreeGrafter"/>
</dbReference>
<name>A0A5E4PEZ7_9COXI</name>
<evidence type="ECO:0000256" key="8">
    <source>
        <dbReference type="PIRSR" id="PIRSR006487-1"/>
    </source>
</evidence>
<dbReference type="InterPro" id="IPR006223">
    <property type="entry name" value="GcvT"/>
</dbReference>
<dbReference type="SUPFAM" id="SSF103025">
    <property type="entry name" value="Folate-binding domain"/>
    <property type="match status" value="1"/>
</dbReference>
<feature type="domain" description="Aminomethyltransferase C-terminal" evidence="10">
    <location>
        <begin position="280"/>
        <end position="353"/>
    </location>
</feature>
<protein>
    <recommendedName>
        <fullName evidence="2 7">Aminomethyltransferase</fullName>
        <ecNumber evidence="2 7">2.1.2.10</ecNumber>
    </recommendedName>
    <alternativeName>
        <fullName evidence="5 7">Glycine cleavage system T protein</fullName>
    </alternativeName>
</protein>
<dbReference type="PANTHER" id="PTHR43757">
    <property type="entry name" value="AMINOMETHYLTRANSFERASE"/>
    <property type="match status" value="1"/>
</dbReference>
<evidence type="ECO:0000256" key="3">
    <source>
        <dbReference type="ARBA" id="ARBA00022576"/>
    </source>
</evidence>
<feature type="domain" description="GCVT N-terminal" evidence="9">
    <location>
        <begin position="7"/>
        <end position="256"/>
    </location>
</feature>
<dbReference type="PIRSF" id="PIRSF006487">
    <property type="entry name" value="GcvT"/>
    <property type="match status" value="1"/>
</dbReference>
<dbReference type="Proteomes" id="UP000324194">
    <property type="component" value="Chromosome 1"/>
</dbReference>
<organism evidence="11 12">
    <name type="scientific">Aquicella siphonis</name>
    <dbReference type="NCBI Taxonomy" id="254247"/>
    <lineage>
        <taxon>Bacteria</taxon>
        <taxon>Pseudomonadati</taxon>
        <taxon>Pseudomonadota</taxon>
        <taxon>Gammaproteobacteria</taxon>
        <taxon>Legionellales</taxon>
        <taxon>Coxiellaceae</taxon>
        <taxon>Aquicella</taxon>
    </lineage>
</organism>
<dbReference type="InterPro" id="IPR013977">
    <property type="entry name" value="GcvT_C"/>
</dbReference>
<dbReference type="EMBL" id="LR699119">
    <property type="protein sequence ID" value="VVC74906.1"/>
    <property type="molecule type" value="Genomic_DNA"/>
</dbReference>
<dbReference type="Gene3D" id="4.10.1250.10">
    <property type="entry name" value="Aminomethyltransferase fragment"/>
    <property type="match status" value="1"/>
</dbReference>
<evidence type="ECO:0000256" key="1">
    <source>
        <dbReference type="ARBA" id="ARBA00008609"/>
    </source>
</evidence>
<accession>A0A5E4PEZ7</accession>
<dbReference type="Gene3D" id="3.30.70.1400">
    <property type="entry name" value="Aminomethyltransferase beta-barrel domains"/>
    <property type="match status" value="1"/>
</dbReference>
<dbReference type="HAMAP" id="MF_00259">
    <property type="entry name" value="GcvT"/>
    <property type="match status" value="1"/>
</dbReference>
<keyword evidence="3 7" id="KW-0032">Aminotransferase</keyword>
<dbReference type="GO" id="GO:0032259">
    <property type="term" value="P:methylation"/>
    <property type="evidence" value="ECO:0007669"/>
    <property type="project" value="UniProtKB-KW"/>
</dbReference>
<comment type="similarity">
    <text evidence="1 7">Belongs to the GcvT family.</text>
</comment>
<proteinExistence type="inferred from homology"/>
<evidence type="ECO:0000256" key="6">
    <source>
        <dbReference type="ARBA" id="ARBA00047665"/>
    </source>
</evidence>